<evidence type="ECO:0000313" key="2">
    <source>
        <dbReference type="Proteomes" id="UP000321400"/>
    </source>
</evidence>
<proteinExistence type="predicted"/>
<protein>
    <submittedName>
        <fullName evidence="1">Uncharacterized protein</fullName>
    </submittedName>
</protein>
<dbReference type="EMBL" id="BJYE01000003">
    <property type="protein sequence ID" value="GEN55837.1"/>
    <property type="molecule type" value="Genomic_DNA"/>
</dbReference>
<dbReference type="RefSeq" id="WP_089799897.1">
    <property type="nucleotide sequence ID" value="NZ_BJYE01000003.1"/>
</dbReference>
<dbReference type="AlphaFoldDB" id="A0A511WY06"/>
<sequence>MTIEAKSDAIQSIASLYVEDGNYTLTSGGGAPETISLTNNHMMGNFAGPLDITTFVEQLIAENDFNDTLTEALLGDKVHGRPAINP</sequence>
<reference evidence="1 2" key="1">
    <citation type="submission" date="2019-07" db="EMBL/GenBank/DDBJ databases">
        <title>Whole genome shotgun sequence of Halolactibacillus alkaliphilus NBRC 103919.</title>
        <authorList>
            <person name="Hosoyama A."/>
            <person name="Uohara A."/>
            <person name="Ohji S."/>
            <person name="Ichikawa N."/>
        </authorList>
    </citation>
    <scope>NUCLEOTIDE SEQUENCE [LARGE SCALE GENOMIC DNA]</scope>
    <source>
        <strain evidence="1 2">NBRC 103919</strain>
    </source>
</reference>
<organism evidence="1 2">
    <name type="scientific">Halolactibacillus alkaliphilus</name>
    <dbReference type="NCBI Taxonomy" id="442899"/>
    <lineage>
        <taxon>Bacteria</taxon>
        <taxon>Bacillati</taxon>
        <taxon>Bacillota</taxon>
        <taxon>Bacilli</taxon>
        <taxon>Bacillales</taxon>
        <taxon>Bacillaceae</taxon>
        <taxon>Halolactibacillus</taxon>
    </lineage>
</organism>
<name>A0A511WY06_9BACI</name>
<comment type="caution">
    <text evidence="1">The sequence shown here is derived from an EMBL/GenBank/DDBJ whole genome shotgun (WGS) entry which is preliminary data.</text>
</comment>
<dbReference type="OrthoDB" id="9812829at2"/>
<evidence type="ECO:0000313" key="1">
    <source>
        <dbReference type="EMBL" id="GEN55837.1"/>
    </source>
</evidence>
<dbReference type="Proteomes" id="UP000321400">
    <property type="component" value="Unassembled WGS sequence"/>
</dbReference>
<gene>
    <name evidence="1" type="ORF">HAL01_03010</name>
</gene>
<accession>A0A511WY06</accession>
<keyword evidence="2" id="KW-1185">Reference proteome</keyword>
<dbReference type="STRING" id="442899.SAMN05720591_103115"/>